<evidence type="ECO:0000256" key="2">
    <source>
        <dbReference type="ARBA" id="ARBA00023125"/>
    </source>
</evidence>
<dbReference type="SUPFAM" id="SSF46689">
    <property type="entry name" value="Homeodomain-like"/>
    <property type="match status" value="1"/>
</dbReference>
<dbReference type="GO" id="GO:0003700">
    <property type="term" value="F:DNA-binding transcription factor activity"/>
    <property type="evidence" value="ECO:0007669"/>
    <property type="project" value="InterPro"/>
</dbReference>
<name>A0A419T6P2_9FIRM</name>
<dbReference type="InterPro" id="IPR020449">
    <property type="entry name" value="Tscrpt_reg_AraC-type_HTH"/>
</dbReference>
<dbReference type="AlphaFoldDB" id="A0A419T6P2"/>
<dbReference type="PRINTS" id="PR00032">
    <property type="entry name" value="HTHARAC"/>
</dbReference>
<evidence type="ECO:0000256" key="1">
    <source>
        <dbReference type="ARBA" id="ARBA00023015"/>
    </source>
</evidence>
<dbReference type="InterPro" id="IPR003313">
    <property type="entry name" value="AraC-bd"/>
</dbReference>
<protein>
    <submittedName>
        <fullName evidence="5">AraC family transcriptional regulator</fullName>
    </submittedName>
</protein>
<evidence type="ECO:0000313" key="6">
    <source>
        <dbReference type="Proteomes" id="UP000284277"/>
    </source>
</evidence>
<comment type="caution">
    <text evidence="5">The sequence shown here is derived from an EMBL/GenBank/DDBJ whole genome shotgun (WGS) entry which is preliminary data.</text>
</comment>
<dbReference type="PANTHER" id="PTHR43280:SF10">
    <property type="entry name" value="REGULATORY PROTEIN POCR"/>
    <property type="match status" value="1"/>
</dbReference>
<dbReference type="PANTHER" id="PTHR43280">
    <property type="entry name" value="ARAC-FAMILY TRANSCRIPTIONAL REGULATOR"/>
    <property type="match status" value="1"/>
</dbReference>
<keyword evidence="6" id="KW-1185">Reference proteome</keyword>
<dbReference type="Pfam" id="PF02311">
    <property type="entry name" value="AraC_binding"/>
    <property type="match status" value="1"/>
</dbReference>
<dbReference type="RefSeq" id="WP_120196107.1">
    <property type="nucleotide sequence ID" value="NZ_MCIA01000008.1"/>
</dbReference>
<dbReference type="InterPro" id="IPR037923">
    <property type="entry name" value="HTH-like"/>
</dbReference>
<dbReference type="InterPro" id="IPR009057">
    <property type="entry name" value="Homeodomain-like_sf"/>
</dbReference>
<accession>A0A419T6P2</accession>
<sequence>MEHFLQLKAVLPVKALNAGYLVTGGKGCHADRVMDSFEIIYVNSGVLGIAEEEITYNVEEGEALILFPGRHHWGTREFDEDLTFYWLHFHLEEEAVRTGQDVMSLPQLIRVRKPEQFEDLFRRFIKRQNVCQDDKRILNLVLLELLCELSDSLSPMEVNGQKVLLANQAGQYIRNHLEKPLSSSILAEKLDCSPDYLGRVYNAVYGKTLTEGIHEARLNKVCRMLVESSLTGNEIAYQCGYQDVDYFRRIFKKYMGITPKEYRQTYSLVGKK</sequence>
<evidence type="ECO:0000259" key="4">
    <source>
        <dbReference type="PROSITE" id="PS01124"/>
    </source>
</evidence>
<dbReference type="OrthoDB" id="249627at2"/>
<evidence type="ECO:0000256" key="3">
    <source>
        <dbReference type="ARBA" id="ARBA00023163"/>
    </source>
</evidence>
<dbReference type="InterPro" id="IPR018060">
    <property type="entry name" value="HTH_AraC"/>
</dbReference>
<reference evidence="5 6" key="1">
    <citation type="submission" date="2016-08" db="EMBL/GenBank/DDBJ databases">
        <title>A new outlook on sporulation: Clostridium algidixylanolyticum.</title>
        <authorList>
            <person name="Poppleton D.I."/>
            <person name="Gribaldo S."/>
        </authorList>
    </citation>
    <scope>NUCLEOTIDE SEQUENCE [LARGE SCALE GENOMIC DNA]</scope>
    <source>
        <strain evidence="5 6">SPL73</strain>
    </source>
</reference>
<dbReference type="EMBL" id="MCIA01000008">
    <property type="protein sequence ID" value="RKD33095.1"/>
    <property type="molecule type" value="Genomic_DNA"/>
</dbReference>
<dbReference type="PROSITE" id="PS01124">
    <property type="entry name" value="HTH_ARAC_FAMILY_2"/>
    <property type="match status" value="1"/>
</dbReference>
<dbReference type="Pfam" id="PF12833">
    <property type="entry name" value="HTH_18"/>
    <property type="match status" value="1"/>
</dbReference>
<dbReference type="Gene3D" id="1.10.10.60">
    <property type="entry name" value="Homeodomain-like"/>
    <property type="match status" value="2"/>
</dbReference>
<keyword evidence="3" id="KW-0804">Transcription</keyword>
<dbReference type="Proteomes" id="UP000284277">
    <property type="component" value="Unassembled WGS sequence"/>
</dbReference>
<dbReference type="SUPFAM" id="SSF51215">
    <property type="entry name" value="Regulatory protein AraC"/>
    <property type="match status" value="1"/>
</dbReference>
<dbReference type="SMART" id="SM00342">
    <property type="entry name" value="HTH_ARAC"/>
    <property type="match status" value="1"/>
</dbReference>
<feature type="domain" description="HTH araC/xylS-type" evidence="4">
    <location>
        <begin position="167"/>
        <end position="265"/>
    </location>
</feature>
<proteinExistence type="predicted"/>
<keyword evidence="1" id="KW-0805">Transcription regulation</keyword>
<organism evidence="5 6">
    <name type="scientific">Lacrimispora algidixylanolytica</name>
    <dbReference type="NCBI Taxonomy" id="94868"/>
    <lineage>
        <taxon>Bacteria</taxon>
        <taxon>Bacillati</taxon>
        <taxon>Bacillota</taxon>
        <taxon>Clostridia</taxon>
        <taxon>Lachnospirales</taxon>
        <taxon>Lachnospiraceae</taxon>
        <taxon>Lacrimispora</taxon>
    </lineage>
</organism>
<dbReference type="GO" id="GO:0043565">
    <property type="term" value="F:sequence-specific DNA binding"/>
    <property type="evidence" value="ECO:0007669"/>
    <property type="project" value="InterPro"/>
</dbReference>
<evidence type="ECO:0000313" key="5">
    <source>
        <dbReference type="EMBL" id="RKD33095.1"/>
    </source>
</evidence>
<keyword evidence="2" id="KW-0238">DNA-binding</keyword>
<gene>
    <name evidence="5" type="ORF">BET01_15900</name>
</gene>